<evidence type="ECO:0000313" key="1">
    <source>
        <dbReference type="EMBL" id="MBO9150585.1"/>
    </source>
</evidence>
<dbReference type="PANTHER" id="PTHR37841">
    <property type="entry name" value="GLR2918 PROTEIN"/>
    <property type="match status" value="1"/>
</dbReference>
<dbReference type="InterPro" id="IPR032774">
    <property type="entry name" value="WG_beta_rep"/>
</dbReference>
<organism evidence="1 2">
    <name type="scientific">Chitinophaga chungangae</name>
    <dbReference type="NCBI Taxonomy" id="2821488"/>
    <lineage>
        <taxon>Bacteria</taxon>
        <taxon>Pseudomonadati</taxon>
        <taxon>Bacteroidota</taxon>
        <taxon>Chitinophagia</taxon>
        <taxon>Chitinophagales</taxon>
        <taxon>Chitinophagaceae</taxon>
        <taxon>Chitinophaga</taxon>
    </lineage>
</organism>
<reference evidence="2" key="1">
    <citation type="submission" date="2021-03" db="EMBL/GenBank/DDBJ databases">
        <title>Assistant Professor.</title>
        <authorList>
            <person name="Huq M.A."/>
        </authorList>
    </citation>
    <scope>NUCLEOTIDE SEQUENCE [LARGE SCALE GENOMIC DNA]</scope>
    <source>
        <strain evidence="2">MAH-28</strain>
    </source>
</reference>
<dbReference type="PANTHER" id="PTHR37841:SF1">
    <property type="entry name" value="DUF3298 DOMAIN-CONTAINING PROTEIN"/>
    <property type="match status" value="1"/>
</dbReference>
<evidence type="ECO:0000313" key="2">
    <source>
        <dbReference type="Proteomes" id="UP000679126"/>
    </source>
</evidence>
<accession>A0ABS3Y7B5</accession>
<sequence>MCDKVSLWANGDFYVELDHKAGVMDSSKNWIVPIEFDEVVQIRLNNERYPVMFRGYKVMRNGRWGLYAEGRQKIPAKYRQLMIMEVWSFNWYKAQNENGSWCLLDENGKKISDTYEEMGTYSAIVDRMAVKNKGKWGFVDSKGKVQIACKYAEVQEFHYVNGLSLVKDGNRSFYVDCSGTEYYAN</sequence>
<dbReference type="Pfam" id="PF14903">
    <property type="entry name" value="WG_beta_rep"/>
    <property type="match status" value="2"/>
</dbReference>
<keyword evidence="2" id="KW-1185">Reference proteome</keyword>
<dbReference type="Proteomes" id="UP000679126">
    <property type="component" value="Unassembled WGS sequence"/>
</dbReference>
<protein>
    <submittedName>
        <fullName evidence="1">WG repeat-containing protein</fullName>
    </submittedName>
</protein>
<dbReference type="EMBL" id="JAGHKP010000001">
    <property type="protein sequence ID" value="MBO9150585.1"/>
    <property type="molecule type" value="Genomic_DNA"/>
</dbReference>
<gene>
    <name evidence="1" type="ORF">J7I43_00080</name>
</gene>
<dbReference type="RefSeq" id="WP_209141985.1">
    <property type="nucleotide sequence ID" value="NZ_JAGHKP010000001.1"/>
</dbReference>
<proteinExistence type="predicted"/>
<name>A0ABS3Y7B5_9BACT</name>
<comment type="caution">
    <text evidence="1">The sequence shown here is derived from an EMBL/GenBank/DDBJ whole genome shotgun (WGS) entry which is preliminary data.</text>
</comment>